<dbReference type="Proteomes" id="UP000250028">
    <property type="component" value="Unassembled WGS sequence"/>
</dbReference>
<accession>A0A2Y8ZYE5</accession>
<name>A0A2Y8ZYE5_9MICO</name>
<keyword evidence="3" id="KW-1185">Reference proteome</keyword>
<evidence type="ECO:0000313" key="3">
    <source>
        <dbReference type="Proteomes" id="UP000250028"/>
    </source>
</evidence>
<dbReference type="AlphaFoldDB" id="A0A2Y8ZYE5"/>
<keyword evidence="1" id="KW-1133">Transmembrane helix</keyword>
<dbReference type="EMBL" id="UESZ01000001">
    <property type="protein sequence ID" value="SSA34927.1"/>
    <property type="molecule type" value="Genomic_DNA"/>
</dbReference>
<proteinExistence type="predicted"/>
<feature type="transmembrane region" description="Helical" evidence="1">
    <location>
        <begin position="12"/>
        <end position="31"/>
    </location>
</feature>
<organism evidence="2 3">
    <name type="scientific">Branchiibius hedensis</name>
    <dbReference type="NCBI Taxonomy" id="672460"/>
    <lineage>
        <taxon>Bacteria</taxon>
        <taxon>Bacillati</taxon>
        <taxon>Actinomycetota</taxon>
        <taxon>Actinomycetes</taxon>
        <taxon>Micrococcales</taxon>
        <taxon>Dermacoccaceae</taxon>
        <taxon>Branchiibius</taxon>
    </lineage>
</organism>
<keyword evidence="1" id="KW-0812">Transmembrane</keyword>
<sequence>MRRVLAFVANHYVLVVVCFLAVVLLIVLAAGRGAV</sequence>
<evidence type="ECO:0000256" key="1">
    <source>
        <dbReference type="SAM" id="Phobius"/>
    </source>
</evidence>
<gene>
    <name evidence="2" type="ORF">SAMN04489750_2259</name>
</gene>
<evidence type="ECO:0000313" key="2">
    <source>
        <dbReference type="EMBL" id="SSA34927.1"/>
    </source>
</evidence>
<reference evidence="3" key="1">
    <citation type="submission" date="2016-10" db="EMBL/GenBank/DDBJ databases">
        <authorList>
            <person name="Varghese N."/>
            <person name="Submissions S."/>
        </authorList>
    </citation>
    <scope>NUCLEOTIDE SEQUENCE [LARGE SCALE GENOMIC DNA]</scope>
    <source>
        <strain evidence="3">DSM 22951</strain>
    </source>
</reference>
<protein>
    <submittedName>
        <fullName evidence="2">Uncharacterized protein</fullName>
    </submittedName>
</protein>
<keyword evidence="1" id="KW-0472">Membrane</keyword>